<protein>
    <submittedName>
        <fullName evidence="2">Dienelactone hydrolase family protein</fullName>
        <ecNumber evidence="2">3.1.-.-</ecNumber>
    </submittedName>
</protein>
<organism evidence="2 3">
    <name type="scientific">Collimonas rhizosphaerae</name>
    <dbReference type="NCBI Taxonomy" id="3126357"/>
    <lineage>
        <taxon>Bacteria</taxon>
        <taxon>Pseudomonadati</taxon>
        <taxon>Pseudomonadota</taxon>
        <taxon>Betaproteobacteria</taxon>
        <taxon>Burkholderiales</taxon>
        <taxon>Oxalobacteraceae</taxon>
        <taxon>Collimonas</taxon>
    </lineage>
</organism>
<comment type="caution">
    <text evidence="2">The sequence shown here is derived from an EMBL/GenBank/DDBJ whole genome shotgun (WGS) entry which is preliminary data.</text>
</comment>
<evidence type="ECO:0000313" key="3">
    <source>
        <dbReference type="Proteomes" id="UP001495910"/>
    </source>
</evidence>
<dbReference type="InterPro" id="IPR051049">
    <property type="entry name" value="Dienelactone_hydrolase-like"/>
</dbReference>
<keyword evidence="3" id="KW-1185">Reference proteome</keyword>
<dbReference type="InterPro" id="IPR002925">
    <property type="entry name" value="Dienelactn_hydro"/>
</dbReference>
<dbReference type="Pfam" id="PF01738">
    <property type="entry name" value="DLH"/>
    <property type="match status" value="1"/>
</dbReference>
<dbReference type="EC" id="3.1.-.-" evidence="2"/>
<gene>
    <name evidence="2" type="ORF">V8G57_24595</name>
</gene>
<reference evidence="2 3" key="1">
    <citation type="submission" date="2024-02" db="EMBL/GenBank/DDBJ databases">
        <title>Draft genome sequence of Collimonas sp. strain H4R21, an effective mineral-weathering bacterial strain isolated from the beech rhizosphere.</title>
        <authorList>
            <person name="Morin E."/>
            <person name="Uroz S."/>
            <person name="Leveau J.H.J."/>
            <person name="Kumar R."/>
            <person name="Rey M.W."/>
            <person name="Pham J."/>
        </authorList>
    </citation>
    <scope>NUCLEOTIDE SEQUENCE [LARGE SCALE GENOMIC DNA]</scope>
    <source>
        <strain evidence="2 3">H4R21</strain>
    </source>
</reference>
<evidence type="ECO:0000259" key="1">
    <source>
        <dbReference type="Pfam" id="PF01738"/>
    </source>
</evidence>
<dbReference type="InterPro" id="IPR029058">
    <property type="entry name" value="AB_hydrolase_fold"/>
</dbReference>
<dbReference type="SUPFAM" id="SSF53474">
    <property type="entry name" value="alpha/beta-Hydrolases"/>
    <property type="match status" value="1"/>
</dbReference>
<dbReference type="EMBL" id="JBANDC010000027">
    <property type="protein sequence ID" value="MEM4990590.1"/>
    <property type="molecule type" value="Genomic_DNA"/>
</dbReference>
<dbReference type="Gene3D" id="3.40.50.1820">
    <property type="entry name" value="alpha/beta hydrolase"/>
    <property type="match status" value="1"/>
</dbReference>
<dbReference type="RefSeq" id="WP_342831601.1">
    <property type="nucleotide sequence ID" value="NZ_JBANDC010000027.1"/>
</dbReference>
<dbReference type="PANTHER" id="PTHR46623:SF6">
    <property type="entry name" value="ALPHA_BETA-HYDROLASES SUPERFAMILY PROTEIN"/>
    <property type="match status" value="1"/>
</dbReference>
<sequence>MMPYETQQEQVTIPVSEDGTQIDAYLVRPQQPGRYPAVIVGMELFGVNPHIRDIAARVARLGYVAIAPNFYHRSLPGGFLPFGAEGRDQGFEYLHQLRRTTVIADLRAVMAFLQSRQEVSGRTGILGFSMGGHIAYLAATQFDIAACACFYGGWITNTDIELGRPEPTITLTPGIAQHGGRLVYFAGALDHAVTREQRELLAGALEDAHVRHEMVLYPDAQHGFFCEQRETFHEASRDDAWQRVQALFAEELHEPGPA</sequence>
<dbReference type="Proteomes" id="UP001495910">
    <property type="component" value="Unassembled WGS sequence"/>
</dbReference>
<dbReference type="PANTHER" id="PTHR46623">
    <property type="entry name" value="CARBOXYMETHYLENEBUTENOLIDASE-RELATED"/>
    <property type="match status" value="1"/>
</dbReference>
<keyword evidence="2" id="KW-0378">Hydrolase</keyword>
<accession>A0ABU9Q2T3</accession>
<proteinExistence type="predicted"/>
<name>A0ABU9Q2T3_9BURK</name>
<evidence type="ECO:0000313" key="2">
    <source>
        <dbReference type="EMBL" id="MEM4990590.1"/>
    </source>
</evidence>
<dbReference type="GO" id="GO:0016787">
    <property type="term" value="F:hydrolase activity"/>
    <property type="evidence" value="ECO:0007669"/>
    <property type="project" value="UniProtKB-KW"/>
</dbReference>
<feature type="domain" description="Dienelactone hydrolase" evidence="1">
    <location>
        <begin position="22"/>
        <end position="251"/>
    </location>
</feature>